<feature type="region of interest" description="Disordered" evidence="1">
    <location>
        <begin position="14"/>
        <end position="36"/>
    </location>
</feature>
<dbReference type="EMBL" id="LR727088">
    <property type="protein sequence ID" value="VWO98654.1"/>
    <property type="molecule type" value="Genomic_DNA"/>
</dbReference>
<keyword evidence="2" id="KW-0812">Transmembrane</keyword>
<evidence type="ECO:0000256" key="1">
    <source>
        <dbReference type="SAM" id="MobiDB-lite"/>
    </source>
</evidence>
<keyword evidence="2" id="KW-1133">Transmembrane helix</keyword>
<dbReference type="PANTHER" id="PTHR39605:SF1">
    <property type="entry name" value="MAJOR FACILITATOR SUPERFAMILY (MFS) PROFILE DOMAIN-CONTAINING PROTEIN"/>
    <property type="match status" value="1"/>
</dbReference>
<evidence type="ECO:0000256" key="2">
    <source>
        <dbReference type="SAM" id="Phobius"/>
    </source>
</evidence>
<feature type="transmembrane region" description="Helical" evidence="2">
    <location>
        <begin position="46"/>
        <end position="64"/>
    </location>
</feature>
<gene>
    <name evidence="3" type="primary">I1RGE1</name>
</gene>
<evidence type="ECO:0000313" key="3">
    <source>
        <dbReference type="EMBL" id="VWO98654.1"/>
    </source>
</evidence>
<proteinExistence type="predicted"/>
<feature type="compositionally biased region" description="Polar residues" evidence="1">
    <location>
        <begin position="23"/>
        <end position="36"/>
    </location>
</feature>
<keyword evidence="2" id="KW-0472">Membrane</keyword>
<name>A0A5K1K0X5_9APHY</name>
<dbReference type="AlphaFoldDB" id="A0A5K1K0X5"/>
<reference evidence="3" key="1">
    <citation type="submission" date="2019-10" db="EMBL/GenBank/DDBJ databases">
        <authorList>
            <person name="Nor Muhammad N."/>
        </authorList>
    </citation>
    <scope>NUCLEOTIDE SEQUENCE</scope>
</reference>
<sequence>MPSTDIELDDLAQRRMRPESKPHVQTNSEQHATSDGNIGDSTISNWAWATATLLLLVAIPLMLYPDLLLFLSETGTERRAALTPLESFFAWNTAIMLIALAVALVFNIPSESEVLRSSREGSLDHPLLEPMSSACLLISFLSYNTSSVGSLAFLVCLGSGAIGLWGLWAILFAGSSSFSVKTGADKRTSRFIFGNKAAASSKKKEWKKEQARLS</sequence>
<accession>A0A5K1K0X5</accession>
<organism evidence="3">
    <name type="scientific">Ganoderma boninense</name>
    <dbReference type="NCBI Taxonomy" id="34458"/>
    <lineage>
        <taxon>Eukaryota</taxon>
        <taxon>Fungi</taxon>
        <taxon>Dikarya</taxon>
        <taxon>Basidiomycota</taxon>
        <taxon>Agaricomycotina</taxon>
        <taxon>Agaricomycetes</taxon>
        <taxon>Polyporales</taxon>
        <taxon>Polyporaceae</taxon>
        <taxon>Ganoderma</taxon>
    </lineage>
</organism>
<feature type="transmembrane region" description="Helical" evidence="2">
    <location>
        <begin position="151"/>
        <end position="173"/>
    </location>
</feature>
<feature type="transmembrane region" description="Helical" evidence="2">
    <location>
        <begin position="88"/>
        <end position="106"/>
    </location>
</feature>
<protein>
    <submittedName>
        <fullName evidence="3">WD_REPEATS_REGION domain-containing protein</fullName>
    </submittedName>
</protein>
<dbReference type="PANTHER" id="PTHR39605">
    <property type="entry name" value="MAJOR FACILITATOR SUPERFAMILY (MFS) PROFILE DOMAIN-CONTAINING PROTEIN"/>
    <property type="match status" value="1"/>
</dbReference>